<gene>
    <name evidence="13" type="ORF">NP493_2445g00004</name>
</gene>
<comment type="subcellular location">
    <subcellularLocation>
        <location evidence="2">Cytoplasm</location>
    </subcellularLocation>
    <subcellularLocation>
        <location evidence="10">Endomembrane system</location>
        <topology evidence="10">Peripheral membrane protein</topology>
        <orientation evidence="10">Cytoplasmic side</orientation>
    </subcellularLocation>
    <subcellularLocation>
        <location evidence="1">Endosome</location>
    </subcellularLocation>
</comment>
<evidence type="ECO:0000313" key="14">
    <source>
        <dbReference type="Proteomes" id="UP001209878"/>
    </source>
</evidence>
<sequence length="205" mass="23163">MVETKEGSKSETDEPGTFCPQSLMKLTVQNPVTRTTDTGRYTTYEITLETRHIAFTLVKSCVRRRYSDLVWLRSTLTHYYPDRILPDIPPKKFFSARFSEDVIETRRSGYEAFLQRLLEEGAYLSEGCLHLFLQTPLTVEEIAECTKTHSNATDIIRTVEAFSVTSPSGERSVEAFSVMSPSGERSVETFSVTSPSGERSVEHSV</sequence>
<comment type="similarity">
    <text evidence="3">Belongs to the sorting nexin family.</text>
</comment>
<feature type="compositionally biased region" description="Polar residues" evidence="11">
    <location>
        <begin position="188"/>
        <end position="197"/>
    </location>
</feature>
<accession>A0AAD9JGC2</accession>
<dbReference type="GO" id="GO:0005768">
    <property type="term" value="C:endosome"/>
    <property type="evidence" value="ECO:0007669"/>
    <property type="project" value="UniProtKB-SubCell"/>
</dbReference>
<feature type="region of interest" description="Disordered" evidence="11">
    <location>
        <begin position="180"/>
        <end position="205"/>
    </location>
</feature>
<evidence type="ECO:0000256" key="11">
    <source>
        <dbReference type="SAM" id="MobiDB-lite"/>
    </source>
</evidence>
<evidence type="ECO:0000313" key="13">
    <source>
        <dbReference type="EMBL" id="KAK2152491.1"/>
    </source>
</evidence>
<dbReference type="GO" id="GO:0016050">
    <property type="term" value="P:vesicle organization"/>
    <property type="evidence" value="ECO:0007669"/>
    <property type="project" value="TreeGrafter"/>
</dbReference>
<evidence type="ECO:0000256" key="8">
    <source>
        <dbReference type="ARBA" id="ARBA00023121"/>
    </source>
</evidence>
<protein>
    <recommendedName>
        <fullName evidence="12">PX domain-containing protein</fullName>
    </recommendedName>
</protein>
<dbReference type="SUPFAM" id="SSF64268">
    <property type="entry name" value="PX domain"/>
    <property type="match status" value="1"/>
</dbReference>
<dbReference type="InterPro" id="IPR043544">
    <property type="entry name" value="SNX10/11"/>
</dbReference>
<evidence type="ECO:0000256" key="5">
    <source>
        <dbReference type="ARBA" id="ARBA00022490"/>
    </source>
</evidence>
<reference evidence="13" key="1">
    <citation type="journal article" date="2023" name="Mol. Biol. Evol.">
        <title>Third-Generation Sequencing Reveals the Adaptive Role of the Epigenome in Three Deep-Sea Polychaetes.</title>
        <authorList>
            <person name="Perez M."/>
            <person name="Aroh O."/>
            <person name="Sun Y."/>
            <person name="Lan Y."/>
            <person name="Juniper S.K."/>
            <person name="Young C.R."/>
            <person name="Angers B."/>
            <person name="Qian P.Y."/>
        </authorList>
    </citation>
    <scope>NUCLEOTIDE SEQUENCE</scope>
    <source>
        <strain evidence="13">R07B-5</strain>
    </source>
</reference>
<evidence type="ECO:0000256" key="3">
    <source>
        <dbReference type="ARBA" id="ARBA00010883"/>
    </source>
</evidence>
<dbReference type="PROSITE" id="PS50195">
    <property type="entry name" value="PX"/>
    <property type="match status" value="1"/>
</dbReference>
<name>A0AAD9JGC2_RIDPI</name>
<dbReference type="PANTHER" id="PTHR46209:SF3">
    <property type="entry name" value="PX DOMAIN-CONTAINING PROTEIN"/>
    <property type="match status" value="1"/>
</dbReference>
<dbReference type="EMBL" id="JAODUO010002443">
    <property type="protein sequence ID" value="KAK2152491.1"/>
    <property type="molecule type" value="Genomic_DNA"/>
</dbReference>
<evidence type="ECO:0000256" key="7">
    <source>
        <dbReference type="ARBA" id="ARBA00022927"/>
    </source>
</evidence>
<evidence type="ECO:0000256" key="2">
    <source>
        <dbReference type="ARBA" id="ARBA00004496"/>
    </source>
</evidence>
<dbReference type="GO" id="GO:1901981">
    <property type="term" value="F:phosphatidylinositol phosphate binding"/>
    <property type="evidence" value="ECO:0007669"/>
    <property type="project" value="TreeGrafter"/>
</dbReference>
<comment type="caution">
    <text evidence="13">The sequence shown here is derived from an EMBL/GenBank/DDBJ whole genome shotgun (WGS) entry which is preliminary data.</text>
</comment>
<evidence type="ECO:0000256" key="4">
    <source>
        <dbReference type="ARBA" id="ARBA00022448"/>
    </source>
</evidence>
<dbReference type="PANTHER" id="PTHR46209">
    <property type="entry name" value="PX DOMAIN-CONTAINING PROTEIN"/>
    <property type="match status" value="1"/>
</dbReference>
<dbReference type="InterPro" id="IPR001683">
    <property type="entry name" value="PX_dom"/>
</dbReference>
<keyword evidence="4" id="KW-0813">Transport</keyword>
<dbReference type="Proteomes" id="UP001209878">
    <property type="component" value="Unassembled WGS sequence"/>
</dbReference>
<dbReference type="SMART" id="SM00312">
    <property type="entry name" value="PX"/>
    <property type="match status" value="1"/>
</dbReference>
<organism evidence="13 14">
    <name type="scientific">Ridgeia piscesae</name>
    <name type="common">Tubeworm</name>
    <dbReference type="NCBI Taxonomy" id="27915"/>
    <lineage>
        <taxon>Eukaryota</taxon>
        <taxon>Metazoa</taxon>
        <taxon>Spiralia</taxon>
        <taxon>Lophotrochozoa</taxon>
        <taxon>Annelida</taxon>
        <taxon>Polychaeta</taxon>
        <taxon>Sedentaria</taxon>
        <taxon>Canalipalpata</taxon>
        <taxon>Sabellida</taxon>
        <taxon>Siboglinidae</taxon>
        <taxon>Ridgeia</taxon>
    </lineage>
</organism>
<dbReference type="Pfam" id="PF00787">
    <property type="entry name" value="PX"/>
    <property type="match status" value="1"/>
</dbReference>
<keyword evidence="9" id="KW-0472">Membrane</keyword>
<keyword evidence="14" id="KW-1185">Reference proteome</keyword>
<dbReference type="AlphaFoldDB" id="A0AAD9JGC2"/>
<dbReference type="Gene3D" id="3.30.1520.10">
    <property type="entry name" value="Phox-like domain"/>
    <property type="match status" value="1"/>
</dbReference>
<dbReference type="InterPro" id="IPR036871">
    <property type="entry name" value="PX_dom_sf"/>
</dbReference>
<proteinExistence type="inferred from homology"/>
<keyword evidence="8" id="KW-0446">Lipid-binding</keyword>
<keyword evidence="7" id="KW-0653">Protein transport</keyword>
<evidence type="ECO:0000259" key="12">
    <source>
        <dbReference type="PROSITE" id="PS50195"/>
    </source>
</evidence>
<keyword evidence="5" id="KW-0963">Cytoplasm</keyword>
<feature type="domain" description="PX" evidence="12">
    <location>
        <begin position="22"/>
        <end position="139"/>
    </location>
</feature>
<evidence type="ECO:0000256" key="9">
    <source>
        <dbReference type="ARBA" id="ARBA00023136"/>
    </source>
</evidence>
<evidence type="ECO:0000256" key="1">
    <source>
        <dbReference type="ARBA" id="ARBA00004177"/>
    </source>
</evidence>
<dbReference type="GO" id="GO:0006886">
    <property type="term" value="P:intracellular protein transport"/>
    <property type="evidence" value="ECO:0007669"/>
    <property type="project" value="InterPro"/>
</dbReference>
<evidence type="ECO:0000256" key="10">
    <source>
        <dbReference type="ARBA" id="ARBA00029433"/>
    </source>
</evidence>
<evidence type="ECO:0000256" key="6">
    <source>
        <dbReference type="ARBA" id="ARBA00022753"/>
    </source>
</evidence>
<keyword evidence="6" id="KW-0967">Endosome</keyword>